<feature type="binding site" evidence="8">
    <location>
        <position position="134"/>
    </location>
    <ligand>
        <name>FAD</name>
        <dbReference type="ChEBI" id="CHEBI:57692"/>
    </ligand>
</feature>
<dbReference type="EMBL" id="KN847622">
    <property type="protein sequence ID" value="KIV98594.1"/>
    <property type="molecule type" value="Genomic_DNA"/>
</dbReference>
<dbReference type="Proteomes" id="UP000053259">
    <property type="component" value="Unassembled WGS sequence"/>
</dbReference>
<feature type="binding site" evidence="8">
    <location>
        <position position="124"/>
    </location>
    <ligand>
        <name>FAD</name>
        <dbReference type="ChEBI" id="CHEBI:57692"/>
    </ligand>
</feature>
<dbReference type="PANTHER" id="PTHR19370">
    <property type="entry name" value="NADH-CYTOCHROME B5 REDUCTASE"/>
    <property type="match status" value="1"/>
</dbReference>
<reference evidence="10 11" key="1">
    <citation type="submission" date="2015-01" db="EMBL/GenBank/DDBJ databases">
        <title>The Genome Sequence of Ochroconis gallopava CBS43764.</title>
        <authorList>
            <consortium name="The Broad Institute Genomics Platform"/>
            <person name="Cuomo C."/>
            <person name="de Hoog S."/>
            <person name="Gorbushina A."/>
            <person name="Stielow B."/>
            <person name="Teixiera M."/>
            <person name="Abouelleil A."/>
            <person name="Chapman S.B."/>
            <person name="Priest M."/>
            <person name="Young S.K."/>
            <person name="Wortman J."/>
            <person name="Nusbaum C."/>
            <person name="Birren B."/>
        </authorList>
    </citation>
    <scope>NUCLEOTIDE SEQUENCE [LARGE SCALE GENOMIC DNA]</scope>
    <source>
        <strain evidence="10 11">CBS 43764</strain>
    </source>
</reference>
<evidence type="ECO:0000256" key="3">
    <source>
        <dbReference type="ARBA" id="ARBA00006105"/>
    </source>
</evidence>
<protein>
    <recommendedName>
        <fullName evidence="9">FAD-binding FR-type domain-containing protein</fullName>
    </recommendedName>
</protein>
<sequence length="336" mass="37035">MASTRLFKSSIRPRTYGAFVLGSGLFFCAYHVYSSHSPPKARHLNPSTFTPYTLVSRDPVSSSNAVFHLRPQNSDPLNAEAMRLASKTGIWSVQFKQPQLQIARNYTPLPNVDGLVADDELRLLIRREEGGEVSNYLHDLPERSTISVRGPFQECDIPSGVTDVLFLAGGTGIAPALQVARLIGERANLKMHILWANRTREECEGGISDSYSSSDSGWSGWLGAVRNAPHDKQLGVGRERGQIVQLLDSLKSQGKQGQLLVDYFVDEEKKFITPNDVSQALVRRGSGRALILISGPDGFVDYWAGRKEWAGGREVQGALGGKLKEMNLKGWKVIKI</sequence>
<dbReference type="Pfam" id="PF00175">
    <property type="entry name" value="NAD_binding_1"/>
    <property type="match status" value="1"/>
</dbReference>
<dbReference type="InterPro" id="IPR008333">
    <property type="entry name" value="Cbr1-like_FAD-bd_dom"/>
</dbReference>
<dbReference type="InterPro" id="IPR001834">
    <property type="entry name" value="CBR-like"/>
</dbReference>
<dbReference type="CDD" id="cd06183">
    <property type="entry name" value="cyt_b5_reduct_like"/>
    <property type="match status" value="1"/>
</dbReference>
<evidence type="ECO:0000313" key="10">
    <source>
        <dbReference type="EMBL" id="KIV98594.1"/>
    </source>
</evidence>
<dbReference type="InParanoid" id="A0A0D1ZX36"/>
<dbReference type="InterPro" id="IPR001433">
    <property type="entry name" value="OxRdtase_FAD/NAD-bd"/>
</dbReference>
<evidence type="ECO:0000256" key="8">
    <source>
        <dbReference type="PIRSR" id="PIRSR601834-1"/>
    </source>
</evidence>
<dbReference type="GO" id="GO:0016491">
    <property type="term" value="F:oxidoreductase activity"/>
    <property type="evidence" value="ECO:0007669"/>
    <property type="project" value="UniProtKB-KW"/>
</dbReference>
<dbReference type="SUPFAM" id="SSF63380">
    <property type="entry name" value="Riboflavin synthase domain-like"/>
    <property type="match status" value="1"/>
</dbReference>
<dbReference type="Pfam" id="PF00970">
    <property type="entry name" value="FAD_binding_6"/>
    <property type="match status" value="1"/>
</dbReference>
<evidence type="ECO:0000313" key="11">
    <source>
        <dbReference type="Proteomes" id="UP000053259"/>
    </source>
</evidence>
<evidence type="ECO:0000256" key="1">
    <source>
        <dbReference type="ARBA" id="ARBA00001974"/>
    </source>
</evidence>
<dbReference type="Gene3D" id="3.40.50.80">
    <property type="entry name" value="Nucleotide-binding domain of ferredoxin-NADP reductase (FNR) module"/>
    <property type="match status" value="1"/>
</dbReference>
<dbReference type="GeneID" id="27317585"/>
<evidence type="ECO:0000256" key="7">
    <source>
        <dbReference type="ARBA" id="ARBA00023136"/>
    </source>
</evidence>
<feature type="binding site" evidence="8">
    <location>
        <position position="104"/>
    </location>
    <ligand>
        <name>FAD</name>
        <dbReference type="ChEBI" id="CHEBI:57692"/>
    </ligand>
</feature>
<gene>
    <name evidence="10" type="ORF">PV09_09612</name>
</gene>
<comment type="similarity">
    <text evidence="3">Belongs to the flavoprotein pyridine nucleotide cytochrome reductase family.</text>
</comment>
<dbReference type="InterPro" id="IPR039261">
    <property type="entry name" value="FNR_nucleotide-bd"/>
</dbReference>
<evidence type="ECO:0000256" key="2">
    <source>
        <dbReference type="ARBA" id="ARBA00004370"/>
    </source>
</evidence>
<keyword evidence="7" id="KW-0472">Membrane</keyword>
<dbReference type="GO" id="GO:0016020">
    <property type="term" value="C:membrane"/>
    <property type="evidence" value="ECO:0007669"/>
    <property type="project" value="UniProtKB-SubCell"/>
</dbReference>
<keyword evidence="5 8" id="KW-0274">FAD</keyword>
<dbReference type="GO" id="GO:0005739">
    <property type="term" value="C:mitochondrion"/>
    <property type="evidence" value="ECO:0007669"/>
    <property type="project" value="TreeGrafter"/>
</dbReference>
<evidence type="ECO:0000256" key="4">
    <source>
        <dbReference type="ARBA" id="ARBA00022630"/>
    </source>
</evidence>
<keyword evidence="11" id="KW-1185">Reference proteome</keyword>
<dbReference type="PANTHER" id="PTHR19370:SF189">
    <property type="entry name" value="CYTOCHROME C MITOCHONDRIAL IMPORT FACTOR CYC2"/>
    <property type="match status" value="1"/>
</dbReference>
<dbReference type="HOGENOM" id="CLU_003827_6_0_1"/>
<feature type="binding site" evidence="8">
    <location>
        <position position="106"/>
    </location>
    <ligand>
        <name>FAD</name>
        <dbReference type="ChEBI" id="CHEBI:57692"/>
    </ligand>
</feature>
<organism evidence="10 11">
    <name type="scientific">Verruconis gallopava</name>
    <dbReference type="NCBI Taxonomy" id="253628"/>
    <lineage>
        <taxon>Eukaryota</taxon>
        <taxon>Fungi</taxon>
        <taxon>Dikarya</taxon>
        <taxon>Ascomycota</taxon>
        <taxon>Pezizomycotina</taxon>
        <taxon>Dothideomycetes</taxon>
        <taxon>Pleosporomycetidae</taxon>
        <taxon>Venturiales</taxon>
        <taxon>Sympoventuriaceae</taxon>
        <taxon>Verruconis</taxon>
    </lineage>
</organism>
<dbReference type="VEuPathDB" id="FungiDB:PV09_09612"/>
<dbReference type="InterPro" id="IPR017927">
    <property type="entry name" value="FAD-bd_FR_type"/>
</dbReference>
<comment type="cofactor">
    <cofactor evidence="1 8">
        <name>FAD</name>
        <dbReference type="ChEBI" id="CHEBI:57692"/>
    </cofactor>
</comment>
<keyword evidence="4 8" id="KW-0285">Flavoprotein</keyword>
<evidence type="ECO:0000256" key="6">
    <source>
        <dbReference type="ARBA" id="ARBA00023002"/>
    </source>
</evidence>
<comment type="subcellular location">
    <subcellularLocation>
        <location evidence="2">Membrane</location>
    </subcellularLocation>
</comment>
<feature type="domain" description="FAD-binding FR-type" evidence="9">
    <location>
        <begin position="47"/>
        <end position="158"/>
    </location>
</feature>
<name>A0A0D1ZX36_9PEZI</name>
<dbReference type="SUPFAM" id="SSF52343">
    <property type="entry name" value="Ferredoxin reductase-like, C-terminal NADP-linked domain"/>
    <property type="match status" value="1"/>
</dbReference>
<dbReference type="RefSeq" id="XP_016208464.1">
    <property type="nucleotide sequence ID" value="XM_016363705.1"/>
</dbReference>
<dbReference type="Gene3D" id="2.40.30.10">
    <property type="entry name" value="Translation factors"/>
    <property type="match status" value="1"/>
</dbReference>
<dbReference type="PROSITE" id="PS51384">
    <property type="entry name" value="FAD_FR"/>
    <property type="match status" value="1"/>
</dbReference>
<evidence type="ECO:0000259" key="9">
    <source>
        <dbReference type="PROSITE" id="PS51384"/>
    </source>
</evidence>
<evidence type="ECO:0000256" key="5">
    <source>
        <dbReference type="ARBA" id="ARBA00022827"/>
    </source>
</evidence>
<dbReference type="STRING" id="253628.A0A0D1ZX36"/>
<proteinExistence type="inferred from homology"/>
<dbReference type="PRINTS" id="PR00406">
    <property type="entry name" value="CYTB5RDTASE"/>
</dbReference>
<accession>A0A0D1ZX36</accession>
<dbReference type="AlphaFoldDB" id="A0A0D1ZX36"/>
<dbReference type="InterPro" id="IPR017938">
    <property type="entry name" value="Riboflavin_synthase-like_b-brl"/>
</dbReference>
<keyword evidence="6" id="KW-0560">Oxidoreductase</keyword>
<feature type="binding site" evidence="8">
    <location>
        <position position="133"/>
    </location>
    <ligand>
        <name>FAD</name>
        <dbReference type="ChEBI" id="CHEBI:57692"/>
    </ligand>
</feature>